<comment type="caution">
    <text evidence="2">The sequence shown here is derived from an EMBL/GenBank/DDBJ whole genome shotgun (WGS) entry which is preliminary data.</text>
</comment>
<sequence>MREKRVQNEKRRGDPQMLRLSGTSEEVAASESPSGEKSV</sequence>
<dbReference type="AlphaFoldDB" id="A0A318S6W7"/>
<gene>
    <name evidence="2" type="ORF">DES52_11798</name>
</gene>
<name>A0A318S6W7_9DEIO</name>
<protein>
    <submittedName>
        <fullName evidence="2">Uncharacterized protein</fullName>
    </submittedName>
</protein>
<feature type="compositionally biased region" description="Basic and acidic residues" evidence="1">
    <location>
        <begin position="1"/>
        <end position="14"/>
    </location>
</feature>
<keyword evidence="3" id="KW-1185">Reference proteome</keyword>
<dbReference type="EMBL" id="QJSX01000017">
    <property type="protein sequence ID" value="PYE50580.1"/>
    <property type="molecule type" value="Genomic_DNA"/>
</dbReference>
<feature type="region of interest" description="Disordered" evidence="1">
    <location>
        <begin position="1"/>
        <end position="39"/>
    </location>
</feature>
<accession>A0A318S6W7</accession>
<evidence type="ECO:0000313" key="3">
    <source>
        <dbReference type="Proteomes" id="UP000248326"/>
    </source>
</evidence>
<reference evidence="2 3" key="1">
    <citation type="submission" date="2018-06" db="EMBL/GenBank/DDBJ databases">
        <title>Genomic Encyclopedia of Type Strains, Phase IV (KMG-IV): sequencing the most valuable type-strain genomes for metagenomic binning, comparative biology and taxonomic classification.</title>
        <authorList>
            <person name="Goeker M."/>
        </authorList>
    </citation>
    <scope>NUCLEOTIDE SEQUENCE [LARGE SCALE GENOMIC DNA]</scope>
    <source>
        <strain evidence="2 3">DSM 18048</strain>
    </source>
</reference>
<dbReference type="Proteomes" id="UP000248326">
    <property type="component" value="Unassembled WGS sequence"/>
</dbReference>
<organism evidence="2 3">
    <name type="scientific">Deinococcus yavapaiensis KR-236</name>
    <dbReference type="NCBI Taxonomy" id="694435"/>
    <lineage>
        <taxon>Bacteria</taxon>
        <taxon>Thermotogati</taxon>
        <taxon>Deinococcota</taxon>
        <taxon>Deinococci</taxon>
        <taxon>Deinococcales</taxon>
        <taxon>Deinococcaceae</taxon>
        <taxon>Deinococcus</taxon>
    </lineage>
</organism>
<proteinExistence type="predicted"/>
<evidence type="ECO:0000313" key="2">
    <source>
        <dbReference type="EMBL" id="PYE50580.1"/>
    </source>
</evidence>
<evidence type="ECO:0000256" key="1">
    <source>
        <dbReference type="SAM" id="MobiDB-lite"/>
    </source>
</evidence>